<evidence type="ECO:0000256" key="7">
    <source>
        <dbReference type="SAM" id="MobiDB-lite"/>
    </source>
</evidence>
<evidence type="ECO:0000259" key="8">
    <source>
        <dbReference type="Pfam" id="PF00294"/>
    </source>
</evidence>
<dbReference type="InterPro" id="IPR017583">
    <property type="entry name" value="Tagatose/fructose_Pkinase"/>
</dbReference>
<keyword evidence="5" id="KW-0067">ATP-binding</keyword>
<keyword evidence="2 6" id="KW-0808">Transferase</keyword>
<evidence type="ECO:0000256" key="6">
    <source>
        <dbReference type="PIRNR" id="PIRNR000535"/>
    </source>
</evidence>
<sequence length="333" mass="34002">MSPAPETRPRPAPEPEDAGLDAPPAEDGPLAVVLAAGPALEVSVEALFNDPKNPQVHVHAGGQGLWVARMVAALGGRAVVCAPFGGETGIAAAALARAEGLDLRTTQTTGNSAHIVDFREGSREEVVVMRSPALDRHAQDDLFGTVLVHSLEADVCVLTGADPDLGVPPDFFGRLAADLRASGRRIVADLSGDQARAVAEAGGVILKISHEEMLEGGFADDDAVEALRDAARSLVDGGLEAVVVSRAEDPTLVVTEEDACLVAAPPVTTTQHKGAGDSMTAGIAVGTGRGEALVDAVGLGAAAGALNVTRRGLGTGRRDQIEAFAGHVEVTRL</sequence>
<evidence type="ECO:0000313" key="9">
    <source>
        <dbReference type="EMBL" id="KAE8764911.1"/>
    </source>
</evidence>
<dbReference type="EMBL" id="WHJE01000019">
    <property type="protein sequence ID" value="KAE8764911.1"/>
    <property type="molecule type" value="Genomic_DNA"/>
</dbReference>
<dbReference type="PANTHER" id="PTHR46566:SF2">
    <property type="entry name" value="ATP-DEPENDENT 6-PHOSPHOFRUCTOKINASE ISOZYME 2"/>
    <property type="match status" value="1"/>
</dbReference>
<gene>
    <name evidence="9" type="ORF">GB883_06350</name>
</gene>
<dbReference type="Proteomes" id="UP000451860">
    <property type="component" value="Unassembled WGS sequence"/>
</dbReference>
<dbReference type="GO" id="GO:0005524">
    <property type="term" value="F:ATP binding"/>
    <property type="evidence" value="ECO:0007669"/>
    <property type="project" value="UniProtKB-KW"/>
</dbReference>
<dbReference type="GO" id="GO:0008443">
    <property type="term" value="F:phosphofructokinase activity"/>
    <property type="evidence" value="ECO:0007669"/>
    <property type="project" value="TreeGrafter"/>
</dbReference>
<dbReference type="GO" id="GO:0005829">
    <property type="term" value="C:cytosol"/>
    <property type="evidence" value="ECO:0007669"/>
    <property type="project" value="TreeGrafter"/>
</dbReference>
<evidence type="ECO:0000256" key="3">
    <source>
        <dbReference type="ARBA" id="ARBA00022741"/>
    </source>
</evidence>
<keyword evidence="10" id="KW-1185">Reference proteome</keyword>
<accession>A0A7J5URQ9</accession>
<dbReference type="OrthoDB" id="3206700at2"/>
<evidence type="ECO:0000313" key="10">
    <source>
        <dbReference type="Proteomes" id="UP000451860"/>
    </source>
</evidence>
<dbReference type="Pfam" id="PF00294">
    <property type="entry name" value="PfkB"/>
    <property type="match status" value="1"/>
</dbReference>
<evidence type="ECO:0000256" key="5">
    <source>
        <dbReference type="ARBA" id="ARBA00022840"/>
    </source>
</evidence>
<reference evidence="9 10" key="1">
    <citation type="submission" date="2019-10" db="EMBL/GenBank/DDBJ databases">
        <title>Georgenia wutianyii sp. nov. and Georgenia yuyongxinii sp. nov. isolated from plateau pika (Ochotona curzoniae) in the Qinghai-Tibet plateau of China.</title>
        <authorList>
            <person name="Tian Z."/>
        </authorList>
    </citation>
    <scope>NUCLEOTIDE SEQUENCE [LARGE SCALE GENOMIC DNA]</scope>
    <source>
        <strain evidence="9 10">DSM 21501</strain>
    </source>
</reference>
<dbReference type="Gene3D" id="3.40.1190.20">
    <property type="match status" value="1"/>
</dbReference>
<keyword evidence="3" id="KW-0547">Nucleotide-binding</keyword>
<organism evidence="9 10">
    <name type="scientific">Georgenia thermotolerans</name>
    <dbReference type="NCBI Taxonomy" id="527326"/>
    <lineage>
        <taxon>Bacteria</taxon>
        <taxon>Bacillati</taxon>
        <taxon>Actinomycetota</taxon>
        <taxon>Actinomycetes</taxon>
        <taxon>Micrococcales</taxon>
        <taxon>Bogoriellaceae</taxon>
        <taxon>Georgenia</taxon>
    </lineage>
</organism>
<feature type="region of interest" description="Disordered" evidence="7">
    <location>
        <begin position="1"/>
        <end position="28"/>
    </location>
</feature>
<name>A0A7J5URQ9_9MICO</name>
<dbReference type="AlphaFoldDB" id="A0A7J5URQ9"/>
<comment type="caution">
    <text evidence="9">The sequence shown here is derived from an EMBL/GenBank/DDBJ whole genome shotgun (WGS) entry which is preliminary data.</text>
</comment>
<dbReference type="PANTHER" id="PTHR46566">
    <property type="entry name" value="1-PHOSPHOFRUCTOKINASE-RELATED"/>
    <property type="match status" value="1"/>
</dbReference>
<evidence type="ECO:0000256" key="1">
    <source>
        <dbReference type="ARBA" id="ARBA00010688"/>
    </source>
</evidence>
<feature type="domain" description="Carbohydrate kinase PfkB" evidence="8">
    <location>
        <begin position="52"/>
        <end position="315"/>
    </location>
</feature>
<dbReference type="InterPro" id="IPR011611">
    <property type="entry name" value="PfkB_dom"/>
</dbReference>
<proteinExistence type="inferred from homology"/>
<evidence type="ECO:0000256" key="4">
    <source>
        <dbReference type="ARBA" id="ARBA00022777"/>
    </source>
</evidence>
<protein>
    <submittedName>
        <fullName evidence="9">Phosphofructokinase</fullName>
    </submittedName>
</protein>
<comment type="similarity">
    <text evidence="1">Belongs to the carbohydrate kinase PfkB family.</text>
</comment>
<evidence type="ECO:0000256" key="2">
    <source>
        <dbReference type="ARBA" id="ARBA00022679"/>
    </source>
</evidence>
<dbReference type="SUPFAM" id="SSF53613">
    <property type="entry name" value="Ribokinase-like"/>
    <property type="match status" value="1"/>
</dbReference>
<keyword evidence="4 9" id="KW-0418">Kinase</keyword>
<dbReference type="PIRSF" id="PIRSF000535">
    <property type="entry name" value="1PFK/6PFK/LacC"/>
    <property type="match status" value="1"/>
</dbReference>
<dbReference type="InterPro" id="IPR029056">
    <property type="entry name" value="Ribokinase-like"/>
</dbReference>
<dbReference type="RefSeq" id="WP_152204853.1">
    <property type="nucleotide sequence ID" value="NZ_VUKF01000085.1"/>
</dbReference>